<keyword evidence="7" id="KW-1015">Disulfide bond</keyword>
<feature type="disulfide bond" evidence="7">
    <location>
        <begin position="405"/>
        <end position="439"/>
    </location>
</feature>
<evidence type="ECO:0000256" key="5">
    <source>
        <dbReference type="ARBA" id="ARBA00022801"/>
    </source>
</evidence>
<evidence type="ECO:0000256" key="4">
    <source>
        <dbReference type="ARBA" id="ARBA00022750"/>
    </source>
</evidence>
<dbReference type="PROSITE" id="PS51767">
    <property type="entry name" value="PEPTIDASE_A1"/>
    <property type="match status" value="1"/>
</dbReference>
<organism evidence="11 13">
    <name type="scientific">Candida glabrata</name>
    <name type="common">Yeast</name>
    <name type="synonym">Torulopsis glabrata</name>
    <dbReference type="NCBI Taxonomy" id="5478"/>
    <lineage>
        <taxon>Eukaryota</taxon>
        <taxon>Fungi</taxon>
        <taxon>Dikarya</taxon>
        <taxon>Ascomycota</taxon>
        <taxon>Saccharomycotina</taxon>
        <taxon>Saccharomycetes</taxon>
        <taxon>Saccharomycetales</taxon>
        <taxon>Saccharomycetaceae</taxon>
        <taxon>Nakaseomyces</taxon>
    </lineage>
</organism>
<keyword evidence="3" id="KW-0732">Signal</keyword>
<keyword evidence="2 8" id="KW-0645">Protease</keyword>
<accession>A0A0W0CQZ1</accession>
<dbReference type="VEuPathDB" id="FungiDB:GVI51_E01177"/>
<protein>
    <submittedName>
        <fullName evidence="11">Aspartic proteinase 3</fullName>
    </submittedName>
</protein>
<feature type="disulfide bond" evidence="7">
    <location>
        <begin position="101"/>
        <end position="169"/>
    </location>
</feature>
<evidence type="ECO:0000256" key="8">
    <source>
        <dbReference type="RuleBase" id="RU000454"/>
    </source>
</evidence>
<dbReference type="VEuPathDB" id="FungiDB:GWK60_E01177"/>
<dbReference type="AlphaFoldDB" id="A0A0W0CQZ1"/>
<dbReference type="InterPro" id="IPR033121">
    <property type="entry name" value="PEPTIDASE_A1"/>
</dbReference>
<dbReference type="Proteomes" id="UP000054886">
    <property type="component" value="Unassembled WGS sequence"/>
</dbReference>
<dbReference type="InterPro" id="IPR033876">
    <property type="entry name" value="SAP-like"/>
</dbReference>
<proteinExistence type="inferred from homology"/>
<dbReference type="Pfam" id="PF00026">
    <property type="entry name" value="Asp"/>
    <property type="match status" value="1"/>
</dbReference>
<evidence type="ECO:0000259" key="10">
    <source>
        <dbReference type="PROSITE" id="PS51767"/>
    </source>
</evidence>
<gene>
    <name evidence="12" type="ORF">AO440_000934</name>
    <name evidence="11" type="ORF">AO440_000957</name>
</gene>
<dbReference type="PROSITE" id="PS00141">
    <property type="entry name" value="ASP_PROTEASE"/>
    <property type="match status" value="2"/>
</dbReference>
<keyword evidence="5 8" id="KW-0378">Hydrolase</keyword>
<dbReference type="InterPro" id="IPR001969">
    <property type="entry name" value="Aspartic_peptidase_AS"/>
</dbReference>
<feature type="compositionally biased region" description="Low complexity" evidence="9">
    <location>
        <begin position="123"/>
        <end position="137"/>
    </location>
</feature>
<evidence type="ECO:0000313" key="12">
    <source>
        <dbReference type="EMBL" id="KTA98824.1"/>
    </source>
</evidence>
<comment type="similarity">
    <text evidence="1 8">Belongs to the peptidase A1 family.</text>
</comment>
<dbReference type="SUPFAM" id="SSF50630">
    <property type="entry name" value="Acid proteases"/>
    <property type="match status" value="1"/>
</dbReference>
<feature type="region of interest" description="Disordered" evidence="9">
    <location>
        <begin position="122"/>
        <end position="151"/>
    </location>
</feature>
<dbReference type="VEuPathDB" id="FungiDB:CAGL0E01419g"/>
<keyword evidence="4 8" id="KW-0064">Aspartyl protease</keyword>
<feature type="compositionally biased region" description="Low complexity" evidence="9">
    <location>
        <begin position="534"/>
        <end position="560"/>
    </location>
</feature>
<comment type="caution">
    <text evidence="11">The sequence shown here is derived from an EMBL/GenBank/DDBJ whole genome shotgun (WGS) entry which is preliminary data.</text>
</comment>
<name>A0A0W0CQZ1_CANGB</name>
<evidence type="ECO:0000256" key="1">
    <source>
        <dbReference type="ARBA" id="ARBA00007447"/>
    </source>
</evidence>
<dbReference type="EMBL" id="LLZZ01000191">
    <property type="protein sequence ID" value="KTA95114.1"/>
    <property type="molecule type" value="Genomic_DNA"/>
</dbReference>
<dbReference type="Gene3D" id="2.40.70.10">
    <property type="entry name" value="Acid Proteases"/>
    <property type="match status" value="2"/>
</dbReference>
<feature type="domain" description="Peptidase A1" evidence="10">
    <location>
        <begin position="67"/>
        <end position="475"/>
    </location>
</feature>
<dbReference type="GO" id="GO:0004190">
    <property type="term" value="F:aspartic-type endopeptidase activity"/>
    <property type="evidence" value="ECO:0007669"/>
    <property type="project" value="UniProtKB-KW"/>
</dbReference>
<dbReference type="PANTHER" id="PTHR47966">
    <property type="entry name" value="BETA-SITE APP-CLEAVING ENZYME, ISOFORM A-RELATED"/>
    <property type="match status" value="1"/>
</dbReference>
<evidence type="ECO:0000256" key="9">
    <source>
        <dbReference type="SAM" id="MobiDB-lite"/>
    </source>
</evidence>
<dbReference type="InterPro" id="IPR021109">
    <property type="entry name" value="Peptidase_aspartic_dom_sf"/>
</dbReference>
<evidence type="ECO:0000256" key="6">
    <source>
        <dbReference type="PIRSR" id="PIRSR601461-1"/>
    </source>
</evidence>
<sequence>MKLKNVALVAGCVNAVVAEKYLKLDFEKHRADIDEELPLAHSAARQLRKRASDDSVAFPLVAQENYYSINLEVGTPPQNVSLLLDTGSSDMWVIGSNNGYCKNSDNKSRNLDALGSNRFAKRASSVASASPSSATDSDGGDDGDDSGDAEQFYPTAASEIPAAAKTLDCQSLSLFDLEKSSSFKSNSTPFFTSYGDNSYASGLWGTDDVRLGNLSIADVFFAVANFSNSSTGVLGVGLPALESYNPALSDNFNVSDYLPANSSDADIDNISKPTYANFPQILKQKNVIEKVAYSLFLNDTNATNGQILFGAVDHSKYTGSLSTLPLVNSLYVEGINDTTQLEITLDGMGLKNSQGQFTIYNQKMPALLDSGTTVSYLPIDLHSLVAKQLKGIVDPQTGFIKLKNCPAKNDNTQLVFNFGGAFISIKYTEFIEKSDDDNCYVTFMPQGEPGILLGDNFLRNAYIVYDLEDMEISIAQANFNGGAENIEAIVKNVPSAVKAPGYSASFTEFPSSYATTGNIFSGYNSTNSTGSAGSKTTMTSSRTSRNTNTASAAGNSSSSTRAKKNAGFAHEVPVSAISVIMVFNILLSMLL</sequence>
<dbReference type="CDD" id="cd05474">
    <property type="entry name" value="SAP_like"/>
    <property type="match status" value="1"/>
</dbReference>
<evidence type="ECO:0000256" key="3">
    <source>
        <dbReference type="ARBA" id="ARBA00022729"/>
    </source>
</evidence>
<dbReference type="EMBL" id="LLZZ01000151">
    <property type="protein sequence ID" value="KTA98824.1"/>
    <property type="molecule type" value="Genomic_DNA"/>
</dbReference>
<feature type="active site" evidence="6">
    <location>
        <position position="369"/>
    </location>
</feature>
<dbReference type="VEuPathDB" id="FungiDB:B1J91_E01419g"/>
<feature type="region of interest" description="Disordered" evidence="9">
    <location>
        <begin position="528"/>
        <end position="561"/>
    </location>
</feature>
<dbReference type="GO" id="GO:0006508">
    <property type="term" value="P:proteolysis"/>
    <property type="evidence" value="ECO:0007669"/>
    <property type="project" value="UniProtKB-KW"/>
</dbReference>
<dbReference type="PRINTS" id="PR00792">
    <property type="entry name" value="PEPSIN"/>
</dbReference>
<evidence type="ECO:0000313" key="11">
    <source>
        <dbReference type="EMBL" id="KTA95114.1"/>
    </source>
</evidence>
<dbReference type="GO" id="GO:0071944">
    <property type="term" value="C:cell periphery"/>
    <property type="evidence" value="ECO:0007669"/>
    <property type="project" value="UniProtKB-ARBA"/>
</dbReference>
<evidence type="ECO:0000256" key="2">
    <source>
        <dbReference type="ARBA" id="ARBA00022670"/>
    </source>
</evidence>
<evidence type="ECO:0000256" key="7">
    <source>
        <dbReference type="PIRSR" id="PIRSR601461-2"/>
    </source>
</evidence>
<evidence type="ECO:0000313" key="13">
    <source>
        <dbReference type="Proteomes" id="UP000054886"/>
    </source>
</evidence>
<feature type="compositionally biased region" description="Acidic residues" evidence="9">
    <location>
        <begin position="138"/>
        <end position="148"/>
    </location>
</feature>
<dbReference type="PANTHER" id="PTHR47966:SF65">
    <property type="entry name" value="ASPARTIC-TYPE ENDOPEPTIDASE"/>
    <property type="match status" value="1"/>
</dbReference>
<dbReference type="InterPro" id="IPR001461">
    <property type="entry name" value="Aspartic_peptidase_A1"/>
</dbReference>
<reference evidence="11 13" key="1">
    <citation type="submission" date="2015-10" db="EMBL/GenBank/DDBJ databases">
        <title>Draft genomes sequences of Candida glabrata isolates 1A, 1B, 2A, 2B, 3A and 3B.</title>
        <authorList>
            <person name="Haavelsrud O.E."/>
            <person name="Gaustad P."/>
        </authorList>
    </citation>
    <scope>NUCLEOTIDE SEQUENCE [LARGE SCALE GENOMIC DNA]</scope>
    <source>
        <strain evidence="11">910700640</strain>
    </source>
</reference>
<feature type="active site" evidence="6">
    <location>
        <position position="85"/>
    </location>
</feature>